<dbReference type="AlphaFoldDB" id="A0A2K6B8T1"/>
<dbReference type="Ensembl" id="ENSMNET00000031997.1">
    <property type="protein sequence ID" value="ENSMNEP00000007833.1"/>
    <property type="gene ID" value="ENSMNEG00000028480.1"/>
</dbReference>
<dbReference type="Proteomes" id="UP000233120">
    <property type="component" value="Unassembled WGS sequence"/>
</dbReference>
<dbReference type="GeneTree" id="ENSGT00940000163244"/>
<keyword evidence="2" id="KW-1185">Reference proteome</keyword>
<evidence type="ECO:0000313" key="2">
    <source>
        <dbReference type="Proteomes" id="UP000233120"/>
    </source>
</evidence>
<accession>A0A2K6B8T1</accession>
<proteinExistence type="predicted"/>
<name>A0A2K6B8T1_MACNE</name>
<organism evidence="1 2">
    <name type="scientific">Macaca nemestrina</name>
    <name type="common">Pig-tailed macaque</name>
    <dbReference type="NCBI Taxonomy" id="9545"/>
    <lineage>
        <taxon>Eukaryota</taxon>
        <taxon>Metazoa</taxon>
        <taxon>Chordata</taxon>
        <taxon>Craniata</taxon>
        <taxon>Vertebrata</taxon>
        <taxon>Euteleostomi</taxon>
        <taxon>Mammalia</taxon>
        <taxon>Eutheria</taxon>
        <taxon>Euarchontoglires</taxon>
        <taxon>Primates</taxon>
        <taxon>Haplorrhini</taxon>
        <taxon>Catarrhini</taxon>
        <taxon>Cercopithecidae</taxon>
        <taxon>Cercopithecinae</taxon>
        <taxon>Macaca</taxon>
    </lineage>
</organism>
<reference evidence="1" key="1">
    <citation type="submission" date="2025-08" db="UniProtKB">
        <authorList>
            <consortium name="Ensembl"/>
        </authorList>
    </citation>
    <scope>IDENTIFICATION</scope>
</reference>
<evidence type="ECO:0000313" key="1">
    <source>
        <dbReference type="Ensembl" id="ENSMNEP00000007833.1"/>
    </source>
</evidence>
<sequence length="134" mass="15492">KNESYPNQPAPPTPIPTLSLMGGCQEHFENHWKGRARWLMPAIPALWEAKSLKPAWPTWRNPMFTKNMKISQSLICALGKQKRQKGSLAIFCWRCVSEKPDVPSLKSQKPKRKRTTGRKRLSKGFWSLLYLGRF</sequence>
<dbReference type="Bgee" id="ENSMNEG00000028480">
    <property type="expression patterns" value="Expressed in pituitary gland and 12 other cell types or tissues"/>
</dbReference>
<dbReference type="STRING" id="9545.ENSMNEP00000007833"/>
<reference evidence="1" key="2">
    <citation type="submission" date="2025-09" db="UniProtKB">
        <authorList>
            <consortium name="Ensembl"/>
        </authorList>
    </citation>
    <scope>IDENTIFICATION</scope>
</reference>
<protein>
    <submittedName>
        <fullName evidence="1">Uncharacterized protein</fullName>
    </submittedName>
</protein>